<dbReference type="OrthoDB" id="7171187at2"/>
<evidence type="ECO:0000256" key="1">
    <source>
        <dbReference type="SAM" id="Coils"/>
    </source>
</evidence>
<dbReference type="AlphaFoldDB" id="A0A1H5AJN9"/>
<dbReference type="GO" id="GO:0032259">
    <property type="term" value="P:methylation"/>
    <property type="evidence" value="ECO:0007669"/>
    <property type="project" value="UniProtKB-KW"/>
</dbReference>
<protein>
    <submittedName>
        <fullName evidence="3">Methyltransferase domain-containing protein</fullName>
    </submittedName>
</protein>
<sequence>MRDVTGARQDLVRGYCAACGSTVSRAFRPGPDGRPDAVCPRCGSLERHRFLSLLLGVLAPDLRDLDTVVEIAPSRQSKVLLDRVEARRRISLDAGYDAREVDALASLTQLPLRDGSVDLLVCYHVLEHVPDDCAAMREIARVLSPRGIALLEVPIRTGVVTEEDPSATPDERIRRFGQRDHVRWYGDDFDTRLSAAGLSSLRVTPPALVGEAAVAWFRLMPHEVVWVVHPGSVCVSPMLAGGSGSGLTAAFDAVLADLDRTRDLLGRARARADRLAAQRDSLRARLAEVSAPQGHHVAGVLTRLRRATHL</sequence>
<keyword evidence="1" id="KW-0175">Coiled coil</keyword>
<feature type="domain" description="Methyltransferase type 11" evidence="2">
    <location>
        <begin position="104"/>
        <end position="150"/>
    </location>
</feature>
<dbReference type="SUPFAM" id="SSF53335">
    <property type="entry name" value="S-adenosyl-L-methionine-dependent methyltransferases"/>
    <property type="match status" value="1"/>
</dbReference>
<feature type="coiled-coil region" evidence="1">
    <location>
        <begin position="258"/>
        <end position="285"/>
    </location>
</feature>
<dbReference type="Gene3D" id="3.40.50.150">
    <property type="entry name" value="Vaccinia Virus protein VP39"/>
    <property type="match status" value="1"/>
</dbReference>
<proteinExistence type="predicted"/>
<keyword evidence="3" id="KW-0489">Methyltransferase</keyword>
<keyword evidence="3" id="KW-0808">Transferase</keyword>
<dbReference type="EMBL" id="FNRT01000002">
    <property type="protein sequence ID" value="SED41984.1"/>
    <property type="molecule type" value="Genomic_DNA"/>
</dbReference>
<accession>A0A1H5AJN9</accession>
<gene>
    <name evidence="3" type="ORF">SAMN04489844_4377</name>
</gene>
<name>A0A1H5AJN9_9ACTN</name>
<evidence type="ECO:0000313" key="3">
    <source>
        <dbReference type="EMBL" id="SED41984.1"/>
    </source>
</evidence>
<dbReference type="InterPro" id="IPR029063">
    <property type="entry name" value="SAM-dependent_MTases_sf"/>
</dbReference>
<dbReference type="GO" id="GO:0008757">
    <property type="term" value="F:S-adenosylmethionine-dependent methyltransferase activity"/>
    <property type="evidence" value="ECO:0007669"/>
    <property type="project" value="InterPro"/>
</dbReference>
<dbReference type="InterPro" id="IPR013216">
    <property type="entry name" value="Methyltransf_11"/>
</dbReference>
<dbReference type="STRING" id="402596.SAMN04489844_4377"/>
<evidence type="ECO:0000313" key="4">
    <source>
        <dbReference type="Proteomes" id="UP000198742"/>
    </source>
</evidence>
<keyword evidence="4" id="KW-1185">Reference proteome</keyword>
<dbReference type="Proteomes" id="UP000198742">
    <property type="component" value="Unassembled WGS sequence"/>
</dbReference>
<reference evidence="4" key="1">
    <citation type="submission" date="2016-10" db="EMBL/GenBank/DDBJ databases">
        <authorList>
            <person name="Varghese N."/>
            <person name="Submissions S."/>
        </authorList>
    </citation>
    <scope>NUCLEOTIDE SEQUENCE [LARGE SCALE GENOMIC DNA]</scope>
    <source>
        <strain evidence="4">DSM 22017</strain>
    </source>
</reference>
<organism evidence="3 4">
    <name type="scientific">Nocardioides exalbidus</name>
    <dbReference type="NCBI Taxonomy" id="402596"/>
    <lineage>
        <taxon>Bacteria</taxon>
        <taxon>Bacillati</taxon>
        <taxon>Actinomycetota</taxon>
        <taxon>Actinomycetes</taxon>
        <taxon>Propionibacteriales</taxon>
        <taxon>Nocardioidaceae</taxon>
        <taxon>Nocardioides</taxon>
    </lineage>
</organism>
<evidence type="ECO:0000259" key="2">
    <source>
        <dbReference type="Pfam" id="PF08241"/>
    </source>
</evidence>
<dbReference type="Pfam" id="PF08241">
    <property type="entry name" value="Methyltransf_11"/>
    <property type="match status" value="1"/>
</dbReference>